<reference evidence="3 4" key="1">
    <citation type="submission" date="2014-11" db="EMBL/GenBank/DDBJ databases">
        <authorList>
            <person name="Zhu J."/>
            <person name="Qi W."/>
            <person name="Song R."/>
        </authorList>
    </citation>
    <scope>NUCLEOTIDE SEQUENCE [LARGE SCALE GENOMIC DNA]</scope>
</reference>
<keyword evidence="4" id="KW-1185">Reference proteome</keyword>
<sequence length="143" mass="15139">MAPSVAALVLFAACLLSCGTIEVLCQPAPTEGPLPSVTFTRGGVGRSSKRKAPPPPVARQAPQQLPVVPEAASALPQSARKTMPGVDTIDYTGYDVKVPIDYESLPGTECGRTLDPPAFVSSCFRSGWAGRYNADTRMHLRIL</sequence>
<evidence type="ECO:0000313" key="4">
    <source>
        <dbReference type="Proteomes" id="UP000041254"/>
    </source>
</evidence>
<protein>
    <submittedName>
        <fullName evidence="3">Uncharacterized protein</fullName>
    </submittedName>
</protein>
<dbReference type="Proteomes" id="UP000041254">
    <property type="component" value="Unassembled WGS sequence"/>
</dbReference>
<feature type="chain" id="PRO_5005187441" evidence="2">
    <location>
        <begin position="26"/>
        <end position="143"/>
    </location>
</feature>
<evidence type="ECO:0000313" key="3">
    <source>
        <dbReference type="EMBL" id="CEL99524.1"/>
    </source>
</evidence>
<gene>
    <name evidence="3" type="ORF">Vbra_20664</name>
</gene>
<proteinExistence type="predicted"/>
<organism evidence="3 4">
    <name type="scientific">Vitrella brassicaformis (strain CCMP3155)</name>
    <dbReference type="NCBI Taxonomy" id="1169540"/>
    <lineage>
        <taxon>Eukaryota</taxon>
        <taxon>Sar</taxon>
        <taxon>Alveolata</taxon>
        <taxon>Colpodellida</taxon>
        <taxon>Vitrellaceae</taxon>
        <taxon>Vitrella</taxon>
    </lineage>
</organism>
<dbReference type="InParanoid" id="A0A0G4EQ24"/>
<accession>A0A0G4EQ24</accession>
<name>A0A0G4EQ24_VITBC</name>
<feature type="region of interest" description="Disordered" evidence="1">
    <location>
        <begin position="35"/>
        <end position="64"/>
    </location>
</feature>
<dbReference type="AlphaFoldDB" id="A0A0G4EQ24"/>
<dbReference type="VEuPathDB" id="CryptoDB:Vbra_20664"/>
<evidence type="ECO:0000256" key="1">
    <source>
        <dbReference type="SAM" id="MobiDB-lite"/>
    </source>
</evidence>
<keyword evidence="2" id="KW-0732">Signal</keyword>
<dbReference type="EMBL" id="CDMY01000282">
    <property type="protein sequence ID" value="CEL99524.1"/>
    <property type="molecule type" value="Genomic_DNA"/>
</dbReference>
<evidence type="ECO:0000256" key="2">
    <source>
        <dbReference type="SAM" id="SignalP"/>
    </source>
</evidence>
<feature type="signal peptide" evidence="2">
    <location>
        <begin position="1"/>
        <end position="25"/>
    </location>
</feature>